<dbReference type="Pfam" id="PF13977">
    <property type="entry name" value="TetR_C_6"/>
    <property type="match status" value="1"/>
</dbReference>
<dbReference type="PANTHER" id="PTHR30055">
    <property type="entry name" value="HTH-TYPE TRANSCRIPTIONAL REGULATOR RUTR"/>
    <property type="match status" value="1"/>
</dbReference>
<keyword evidence="9" id="KW-1185">Reference proteome</keyword>
<dbReference type="InterPro" id="IPR039538">
    <property type="entry name" value="BetI_C"/>
</dbReference>
<keyword evidence="2" id="KW-0805">Transcription regulation</keyword>
<feature type="DNA-binding region" description="H-T-H motif" evidence="5">
    <location>
        <begin position="26"/>
        <end position="45"/>
    </location>
</feature>
<dbReference type="OrthoDB" id="135877at2157"/>
<dbReference type="SUPFAM" id="SSF46689">
    <property type="entry name" value="Homeodomain-like"/>
    <property type="match status" value="1"/>
</dbReference>
<dbReference type="InterPro" id="IPR009057">
    <property type="entry name" value="Homeodomain-like_sf"/>
</dbReference>
<keyword evidence="3 5" id="KW-0238">DNA-binding</keyword>
<gene>
    <name evidence="8" type="ORF">JMJ58_19690</name>
</gene>
<dbReference type="PRINTS" id="PR00455">
    <property type="entry name" value="HTHTETR"/>
</dbReference>
<feature type="domain" description="HTH tetR-type" evidence="7">
    <location>
        <begin position="3"/>
        <end position="63"/>
    </location>
</feature>
<dbReference type="KEGG" id="hsal:JMJ58_19690"/>
<keyword evidence="4" id="KW-0804">Transcription</keyword>
<evidence type="ECO:0000259" key="7">
    <source>
        <dbReference type="PROSITE" id="PS50977"/>
    </source>
</evidence>
<dbReference type="SUPFAM" id="SSF48498">
    <property type="entry name" value="Tetracyclin repressor-like, C-terminal domain"/>
    <property type="match status" value="1"/>
</dbReference>
<dbReference type="Pfam" id="PF00440">
    <property type="entry name" value="TetR_N"/>
    <property type="match status" value="1"/>
</dbReference>
<evidence type="ECO:0000256" key="3">
    <source>
        <dbReference type="ARBA" id="ARBA00023125"/>
    </source>
</evidence>
<evidence type="ECO:0000313" key="8">
    <source>
        <dbReference type="EMBL" id="QRV15104.1"/>
    </source>
</evidence>
<dbReference type="InterPro" id="IPR036271">
    <property type="entry name" value="Tet_transcr_reg_TetR-rel_C_sf"/>
</dbReference>
<evidence type="ECO:0000256" key="6">
    <source>
        <dbReference type="SAM" id="MobiDB-lite"/>
    </source>
</evidence>
<evidence type="ECO:0000256" key="1">
    <source>
        <dbReference type="ARBA" id="ARBA00022491"/>
    </source>
</evidence>
<dbReference type="RefSeq" id="WP_204747719.1">
    <property type="nucleotide sequence ID" value="NZ_CP069188.1"/>
</dbReference>
<dbReference type="Gene3D" id="1.10.357.10">
    <property type="entry name" value="Tetracycline Repressor, domain 2"/>
    <property type="match status" value="1"/>
</dbReference>
<dbReference type="GO" id="GO:0003700">
    <property type="term" value="F:DNA-binding transcription factor activity"/>
    <property type="evidence" value="ECO:0007669"/>
    <property type="project" value="TreeGrafter"/>
</dbReference>
<evidence type="ECO:0000256" key="5">
    <source>
        <dbReference type="PROSITE-ProRule" id="PRU00335"/>
    </source>
</evidence>
<protein>
    <submittedName>
        <fullName evidence="8">TetR/AcrR family transcriptional regulator</fullName>
    </submittedName>
</protein>
<evidence type="ECO:0000256" key="4">
    <source>
        <dbReference type="ARBA" id="ARBA00023163"/>
    </source>
</evidence>
<organism evidence="8 9">
    <name type="scientific">Haloterrigena salifodinae</name>
    <dbReference type="NCBI Taxonomy" id="2675099"/>
    <lineage>
        <taxon>Archaea</taxon>
        <taxon>Methanobacteriati</taxon>
        <taxon>Methanobacteriota</taxon>
        <taxon>Stenosarchaea group</taxon>
        <taxon>Halobacteria</taxon>
        <taxon>Halobacteriales</taxon>
        <taxon>Natrialbaceae</taxon>
        <taxon>Haloterrigena</taxon>
    </lineage>
</organism>
<dbReference type="EMBL" id="CP069188">
    <property type="protein sequence ID" value="QRV15104.1"/>
    <property type="molecule type" value="Genomic_DNA"/>
</dbReference>
<dbReference type="AlphaFoldDB" id="A0A8T8DZT8"/>
<dbReference type="PANTHER" id="PTHR30055:SF234">
    <property type="entry name" value="HTH-TYPE TRANSCRIPTIONAL REGULATOR BETI"/>
    <property type="match status" value="1"/>
</dbReference>
<accession>A0A8T8DZT8</accession>
<evidence type="ECO:0000313" key="9">
    <source>
        <dbReference type="Proteomes" id="UP000637819"/>
    </source>
</evidence>
<reference evidence="8 9" key="1">
    <citation type="submission" date="2021-01" db="EMBL/GenBank/DDBJ databases">
        <title>Genome Sequence and Methylation Pattern of Haloterrigena salifodinae BOL5-1, An Extremely Halophilic Archaeon from a Bolivian Salt Mine.</title>
        <authorList>
            <person name="DasSarma P."/>
            <person name="Anton B.P."/>
            <person name="DasSarma S.L."/>
            <person name="von Ehrenheim H.A.L."/>
            <person name="Martinez F.L."/>
            <person name="Guzman D."/>
            <person name="Roberts R.J."/>
            <person name="DasSarma S."/>
        </authorList>
    </citation>
    <scope>NUCLEOTIDE SEQUENCE [LARGE SCALE GENOMIC DNA]</scope>
    <source>
        <strain evidence="8 9">BOL5-1</strain>
    </source>
</reference>
<feature type="compositionally biased region" description="Low complexity" evidence="6">
    <location>
        <begin position="200"/>
        <end position="218"/>
    </location>
</feature>
<dbReference type="InterPro" id="IPR050109">
    <property type="entry name" value="HTH-type_TetR-like_transc_reg"/>
</dbReference>
<dbReference type="PROSITE" id="PS50977">
    <property type="entry name" value="HTH_TETR_2"/>
    <property type="match status" value="1"/>
</dbReference>
<evidence type="ECO:0000256" key="2">
    <source>
        <dbReference type="ARBA" id="ARBA00023015"/>
    </source>
</evidence>
<proteinExistence type="predicted"/>
<keyword evidence="1" id="KW-0678">Repressor</keyword>
<feature type="region of interest" description="Disordered" evidence="6">
    <location>
        <begin position="185"/>
        <end position="238"/>
    </location>
</feature>
<dbReference type="GO" id="GO:0000976">
    <property type="term" value="F:transcription cis-regulatory region binding"/>
    <property type="evidence" value="ECO:0007669"/>
    <property type="project" value="TreeGrafter"/>
</dbReference>
<sequence length="238" mass="26348">MSEDTVDDLMEATYRALCKHGYAELTMQDIAAESDKSKGTLHYHFDGKGDLLESFLGFLLDRFEDRLETLAGETPAERLHALFDELLTEGDNDAAEEFRTAILEIKSQSPYNEAYQEQLTEFDRAMHDRIANFVEAGIEAGQFRDDVDPDETAEFLVTVFHGAQTRAAAVDQSLEQTRRYVHEYIDDLRTDDSSPDDGDASSTDGTADVSSAAETEATTADDSEDAGEDTGEDETEGD</sequence>
<dbReference type="Proteomes" id="UP000637819">
    <property type="component" value="Chromosome"/>
</dbReference>
<dbReference type="GeneID" id="62877396"/>
<feature type="compositionally biased region" description="Acidic residues" evidence="6">
    <location>
        <begin position="219"/>
        <end position="238"/>
    </location>
</feature>
<dbReference type="InterPro" id="IPR001647">
    <property type="entry name" value="HTH_TetR"/>
</dbReference>
<name>A0A8T8DZT8_9EURY</name>